<evidence type="ECO:0000313" key="2">
    <source>
        <dbReference type="EMBL" id="WOH11110.1"/>
    </source>
</evidence>
<evidence type="ECO:0000313" key="3">
    <source>
        <dbReference type="Proteomes" id="UP000077755"/>
    </source>
</evidence>
<dbReference type="InterPro" id="IPR038765">
    <property type="entry name" value="Papain-like_cys_pep_sf"/>
</dbReference>
<organism evidence="2 3">
    <name type="scientific">Daucus carota subsp. sativus</name>
    <name type="common">Carrot</name>
    <dbReference type="NCBI Taxonomy" id="79200"/>
    <lineage>
        <taxon>Eukaryota</taxon>
        <taxon>Viridiplantae</taxon>
        <taxon>Streptophyta</taxon>
        <taxon>Embryophyta</taxon>
        <taxon>Tracheophyta</taxon>
        <taxon>Spermatophyta</taxon>
        <taxon>Magnoliopsida</taxon>
        <taxon>eudicotyledons</taxon>
        <taxon>Gunneridae</taxon>
        <taxon>Pentapetalae</taxon>
        <taxon>asterids</taxon>
        <taxon>campanulids</taxon>
        <taxon>Apiales</taxon>
        <taxon>Apiaceae</taxon>
        <taxon>Apioideae</taxon>
        <taxon>Scandiceae</taxon>
        <taxon>Daucinae</taxon>
        <taxon>Daucus</taxon>
        <taxon>Daucus sect. Daucus</taxon>
    </lineage>
</organism>
<reference evidence="2" key="2">
    <citation type="submission" date="2022-03" db="EMBL/GenBank/DDBJ databases">
        <title>Draft title - Genomic analysis of global carrot germplasm unveils the trajectory of domestication and the origin of high carotenoid orange carrot.</title>
        <authorList>
            <person name="Iorizzo M."/>
            <person name="Ellison S."/>
            <person name="Senalik D."/>
            <person name="Macko-Podgorni A."/>
            <person name="Grzebelus D."/>
            <person name="Bostan H."/>
            <person name="Rolling W."/>
            <person name="Curaba J."/>
            <person name="Simon P."/>
        </authorList>
    </citation>
    <scope>NUCLEOTIDE SEQUENCE</scope>
    <source>
        <tissue evidence="2">Leaf</tissue>
    </source>
</reference>
<sequence length="309" mass="35729">MEGGSSGYYYPANWNIVKDWRGELPFSPISLQYYTGQCWNFSIQECVRDIAYLEKHPLKEDISASEMRDWLPFLSSFFDMKAKPPAHSVNQYVWPPYDIGNGFGATVPEIFQYLKCFGTFFKSDYLYEQPLLGNNFTPFSMEQFHALRTTAPERIFIDTYRILEAEKAIPIIKTKHPAVGGLFSNYDNFVRYNYNRSLSPIKPVDTSGKSHCPDHMVYIVGYGFDKGKRIGDQDEDDDDMDIGDEDEGTECFLIKNTWKSWGYEGYGMVPVKLFEHVAYPKGVNVRDSSTIINNDFHVAEAQRKYYGRF</sequence>
<proteinExistence type="predicted"/>
<dbReference type="Pfam" id="PF00112">
    <property type="entry name" value="Peptidase_C1"/>
    <property type="match status" value="1"/>
</dbReference>
<keyword evidence="3" id="KW-1185">Reference proteome</keyword>
<evidence type="ECO:0000259" key="1">
    <source>
        <dbReference type="Pfam" id="PF00112"/>
    </source>
</evidence>
<dbReference type="Gene3D" id="3.90.70.10">
    <property type="entry name" value="Cysteine proteinases"/>
    <property type="match status" value="1"/>
</dbReference>
<protein>
    <recommendedName>
        <fullName evidence="1">Peptidase C1A papain C-terminal domain-containing protein</fullName>
    </recommendedName>
</protein>
<feature type="domain" description="Peptidase C1A papain C-terminal" evidence="1">
    <location>
        <begin position="211"/>
        <end position="267"/>
    </location>
</feature>
<dbReference type="InterPro" id="IPR000668">
    <property type="entry name" value="Peptidase_C1A_C"/>
</dbReference>
<name>A0AAF0XNK1_DAUCS</name>
<dbReference type="Proteomes" id="UP000077755">
    <property type="component" value="Chromosome 8"/>
</dbReference>
<gene>
    <name evidence="2" type="ORF">DCAR_0830589</name>
</gene>
<dbReference type="AlphaFoldDB" id="A0AAF0XNK1"/>
<dbReference type="EMBL" id="CP093350">
    <property type="protein sequence ID" value="WOH11110.1"/>
    <property type="molecule type" value="Genomic_DNA"/>
</dbReference>
<reference evidence="2" key="1">
    <citation type="journal article" date="2016" name="Nat. Genet.">
        <title>A high-quality carrot genome assembly provides new insights into carotenoid accumulation and asterid genome evolution.</title>
        <authorList>
            <person name="Iorizzo M."/>
            <person name="Ellison S."/>
            <person name="Senalik D."/>
            <person name="Zeng P."/>
            <person name="Satapoomin P."/>
            <person name="Huang J."/>
            <person name="Bowman M."/>
            <person name="Iovene M."/>
            <person name="Sanseverino W."/>
            <person name="Cavagnaro P."/>
            <person name="Yildiz M."/>
            <person name="Macko-Podgorni A."/>
            <person name="Moranska E."/>
            <person name="Grzebelus E."/>
            <person name="Grzebelus D."/>
            <person name="Ashrafi H."/>
            <person name="Zheng Z."/>
            <person name="Cheng S."/>
            <person name="Spooner D."/>
            <person name="Van Deynze A."/>
            <person name="Simon P."/>
        </authorList>
    </citation>
    <scope>NUCLEOTIDE SEQUENCE</scope>
    <source>
        <tissue evidence="2">Leaf</tissue>
    </source>
</reference>
<dbReference type="SUPFAM" id="SSF54001">
    <property type="entry name" value="Cysteine proteinases"/>
    <property type="match status" value="1"/>
</dbReference>
<dbReference type="GO" id="GO:0008234">
    <property type="term" value="F:cysteine-type peptidase activity"/>
    <property type="evidence" value="ECO:0007669"/>
    <property type="project" value="InterPro"/>
</dbReference>
<accession>A0AAF0XNK1</accession>
<dbReference type="GO" id="GO:0006508">
    <property type="term" value="P:proteolysis"/>
    <property type="evidence" value="ECO:0007669"/>
    <property type="project" value="InterPro"/>
</dbReference>